<evidence type="ECO:0000313" key="4">
    <source>
        <dbReference type="EMBL" id="OGC63115.1"/>
    </source>
</evidence>
<sequence length="446" mass="48982">MKLNRKLLTILLLLVLPVFLTACTLKDIPLIGGLFGGGTGPAKKPTTITMWGLWEQGDVMDAAIAKYKEKNPQINVVYDDRTITDLGSYKETVASRTSQPDFTDVVLVHNSWVGQLSSGLDPVPPEVFTSEQYSNAFYPSAVQSAKVGEQLFAVPLFYDGIALVYNKDHFDSIGQKNPPTSWEEFRRIAERLTDVEDDRSGNAVKVNRYGAAIGTADNIDFFPDILSALFHQAGALIPNDFEKQKSQDALSFYVKFAKDYRVWSSDMPEASKAFAAGKVSMIFVPSWNLADILMARPDMNIGVAPLPQISTNPEDHVSNASFWMLAVPAGSKNKSTAWDFIKFLASEDAQLTIHSEALNYRIYGAPYSLKSLKTQLISSEYLEPILRQADSCGGVCNTTSAISLLSGRSGNVKQVGLLRDAVNKLLTDPKVTPLDALKEAKAAFFK</sequence>
<dbReference type="PANTHER" id="PTHR30061:SF50">
    <property type="entry name" value="MALTOSE_MALTODEXTRIN-BINDING PERIPLASMIC PROTEIN"/>
    <property type="match status" value="1"/>
</dbReference>
<gene>
    <name evidence="4" type="ORF">A2264_00230</name>
</gene>
<keyword evidence="2" id="KW-0813">Transport</keyword>
<dbReference type="GO" id="GO:0015768">
    <property type="term" value="P:maltose transport"/>
    <property type="evidence" value="ECO:0007669"/>
    <property type="project" value="TreeGrafter"/>
</dbReference>
<dbReference type="Pfam" id="PF13416">
    <property type="entry name" value="SBP_bac_8"/>
    <property type="match status" value="1"/>
</dbReference>
<evidence type="ECO:0000256" key="3">
    <source>
        <dbReference type="ARBA" id="ARBA00022729"/>
    </source>
</evidence>
<dbReference type="GO" id="GO:0055052">
    <property type="term" value="C:ATP-binding cassette (ABC) transporter complex, substrate-binding subunit-containing"/>
    <property type="evidence" value="ECO:0007669"/>
    <property type="project" value="TreeGrafter"/>
</dbReference>
<comment type="caution">
    <text evidence="4">The sequence shown here is derived from an EMBL/GenBank/DDBJ whole genome shotgun (WGS) entry which is preliminary data.</text>
</comment>
<dbReference type="PANTHER" id="PTHR30061">
    <property type="entry name" value="MALTOSE-BINDING PERIPLASMIC PROTEIN"/>
    <property type="match status" value="1"/>
</dbReference>
<accession>A0A1F4W190</accession>
<proteinExistence type="inferred from homology"/>
<reference evidence="4 5" key="1">
    <citation type="journal article" date="2016" name="Nat. Commun.">
        <title>Thousands of microbial genomes shed light on interconnected biogeochemical processes in an aquifer system.</title>
        <authorList>
            <person name="Anantharaman K."/>
            <person name="Brown C.T."/>
            <person name="Hug L.A."/>
            <person name="Sharon I."/>
            <person name="Castelle C.J."/>
            <person name="Probst A.J."/>
            <person name="Thomas B.C."/>
            <person name="Singh A."/>
            <person name="Wilkins M.J."/>
            <person name="Karaoz U."/>
            <person name="Brodie E.L."/>
            <person name="Williams K.H."/>
            <person name="Hubbard S.S."/>
            <person name="Banfield J.F."/>
        </authorList>
    </citation>
    <scope>NUCLEOTIDE SEQUENCE [LARGE SCALE GENOMIC DNA]</scope>
</reference>
<dbReference type="PROSITE" id="PS51257">
    <property type="entry name" value="PROKAR_LIPOPROTEIN"/>
    <property type="match status" value="1"/>
</dbReference>
<evidence type="ECO:0000256" key="2">
    <source>
        <dbReference type="ARBA" id="ARBA00022448"/>
    </source>
</evidence>
<dbReference type="SUPFAM" id="SSF53850">
    <property type="entry name" value="Periplasmic binding protein-like II"/>
    <property type="match status" value="1"/>
</dbReference>
<keyword evidence="3" id="KW-0732">Signal</keyword>
<dbReference type="EMBL" id="MEVT01000008">
    <property type="protein sequence ID" value="OGC63115.1"/>
    <property type="molecule type" value="Genomic_DNA"/>
</dbReference>
<dbReference type="Proteomes" id="UP000176614">
    <property type="component" value="Unassembled WGS sequence"/>
</dbReference>
<dbReference type="GO" id="GO:1901982">
    <property type="term" value="F:maltose binding"/>
    <property type="evidence" value="ECO:0007669"/>
    <property type="project" value="TreeGrafter"/>
</dbReference>
<evidence type="ECO:0000256" key="1">
    <source>
        <dbReference type="ARBA" id="ARBA00008520"/>
    </source>
</evidence>
<dbReference type="AlphaFoldDB" id="A0A1F4W190"/>
<evidence type="ECO:0000313" key="5">
    <source>
        <dbReference type="Proteomes" id="UP000176614"/>
    </source>
</evidence>
<organism evidence="4 5">
    <name type="scientific">candidate division WWE3 bacterium RIFOXYA2_FULL_46_9</name>
    <dbReference type="NCBI Taxonomy" id="1802636"/>
    <lineage>
        <taxon>Bacteria</taxon>
        <taxon>Katanobacteria</taxon>
    </lineage>
</organism>
<dbReference type="GO" id="GO:0042956">
    <property type="term" value="P:maltodextrin transmembrane transport"/>
    <property type="evidence" value="ECO:0007669"/>
    <property type="project" value="TreeGrafter"/>
</dbReference>
<protein>
    <recommendedName>
        <fullName evidence="6">ABC transporter substrate-binding protein</fullName>
    </recommendedName>
</protein>
<comment type="similarity">
    <text evidence="1">Belongs to the bacterial solute-binding protein 1 family.</text>
</comment>
<name>A0A1F4W190_UNCKA</name>
<dbReference type="InterPro" id="IPR006059">
    <property type="entry name" value="SBP"/>
</dbReference>
<dbReference type="Gene3D" id="3.40.190.10">
    <property type="entry name" value="Periplasmic binding protein-like II"/>
    <property type="match status" value="1"/>
</dbReference>
<evidence type="ECO:0008006" key="6">
    <source>
        <dbReference type="Google" id="ProtNLM"/>
    </source>
</evidence>